<comment type="caution">
    <text evidence="2">The sequence shown here is derived from an EMBL/GenBank/DDBJ whole genome shotgun (WGS) entry which is preliminary data.</text>
</comment>
<evidence type="ECO:0000313" key="3">
    <source>
        <dbReference type="Proteomes" id="UP001244011"/>
    </source>
</evidence>
<dbReference type="EMBL" id="MU839042">
    <property type="protein sequence ID" value="KAK1762140.1"/>
    <property type="molecule type" value="Genomic_DNA"/>
</dbReference>
<protein>
    <submittedName>
        <fullName evidence="2">Uncharacterized protein</fullName>
    </submittedName>
</protein>
<gene>
    <name evidence="2" type="ORF">QBC33DRAFT_581943</name>
</gene>
<dbReference type="GeneID" id="85314488"/>
<proteinExistence type="predicted"/>
<reference evidence="2" key="1">
    <citation type="submission" date="2023-06" db="EMBL/GenBank/DDBJ databases">
        <title>Genome-scale phylogeny and comparative genomics of the fungal order Sordariales.</title>
        <authorList>
            <consortium name="Lawrence Berkeley National Laboratory"/>
            <person name="Hensen N."/>
            <person name="Bonometti L."/>
            <person name="Westerberg I."/>
            <person name="Brannstrom I.O."/>
            <person name="Guillou S."/>
            <person name="Cros-Aarteil S."/>
            <person name="Calhoun S."/>
            <person name="Haridas S."/>
            <person name="Kuo A."/>
            <person name="Mondo S."/>
            <person name="Pangilinan J."/>
            <person name="Riley R."/>
            <person name="Labutti K."/>
            <person name="Andreopoulos B."/>
            <person name="Lipzen A."/>
            <person name="Chen C."/>
            <person name="Yanf M."/>
            <person name="Daum C."/>
            <person name="Ng V."/>
            <person name="Clum A."/>
            <person name="Steindorff A."/>
            <person name="Ohm R."/>
            <person name="Martin F."/>
            <person name="Silar P."/>
            <person name="Natvig D."/>
            <person name="Lalanne C."/>
            <person name="Gautier V."/>
            <person name="Ament-Velasquez S.L."/>
            <person name="Kruys A."/>
            <person name="Hutchinson M.I."/>
            <person name="Powell A.J."/>
            <person name="Barry K."/>
            <person name="Miller A.N."/>
            <person name="Grigoriev I.V."/>
            <person name="Debuchy R."/>
            <person name="Gladieux P."/>
            <person name="Thoren M.H."/>
            <person name="Johannesson H."/>
        </authorList>
    </citation>
    <scope>NUCLEOTIDE SEQUENCE</scope>
    <source>
        <strain evidence="2">8032-3</strain>
    </source>
</reference>
<feature type="compositionally biased region" description="Acidic residues" evidence="1">
    <location>
        <begin position="537"/>
        <end position="560"/>
    </location>
</feature>
<feature type="region of interest" description="Disordered" evidence="1">
    <location>
        <begin position="514"/>
        <end position="560"/>
    </location>
</feature>
<organism evidence="2 3">
    <name type="scientific">Phialemonium atrogriseum</name>
    <dbReference type="NCBI Taxonomy" id="1093897"/>
    <lineage>
        <taxon>Eukaryota</taxon>
        <taxon>Fungi</taxon>
        <taxon>Dikarya</taxon>
        <taxon>Ascomycota</taxon>
        <taxon>Pezizomycotina</taxon>
        <taxon>Sordariomycetes</taxon>
        <taxon>Sordariomycetidae</taxon>
        <taxon>Cephalothecales</taxon>
        <taxon>Cephalothecaceae</taxon>
        <taxon>Phialemonium</taxon>
    </lineage>
</organism>
<dbReference type="PANTHER" id="PTHR40619:SF3">
    <property type="entry name" value="FUNGAL STAND N-TERMINAL GOODBYE DOMAIN-CONTAINING PROTEIN"/>
    <property type="match status" value="1"/>
</dbReference>
<feature type="compositionally biased region" description="Gly residues" evidence="1">
    <location>
        <begin position="517"/>
        <end position="536"/>
    </location>
</feature>
<dbReference type="RefSeq" id="XP_060278353.1">
    <property type="nucleotide sequence ID" value="XM_060431301.1"/>
</dbReference>
<sequence>MAKPQGAPPHIHLHSPAVDFIETRLPKYHPVFASENVMFCPETNRIRDATRWREVNEVLERARLEYNGRDDEWDHGLIGKFKRHGRSSGKLVAQPIQQIIKVLSSHSVATPVLGVVNLLMTYAWKEAAKVRDQVSTEIDKLGKGVLFANMRQYYETFKDDQNIINASVNLLLTIFKALEGAIGFYISQQGAEIPFLLSFHRLVKAAFRGDEYMTLLRESLIKIKTDSDNLENEASIPSDQEQESARSSQILHNSEIIRQGQQESNIMMIDAWNKILPVLGNYEQPPPPSPWTPQLLHDLVAAAHGLDKEDMDAVLDRAGTMPADDRGRAEHVVATRHFRHWMLRRDMARLLVHGDFDSPESVSPLSVLAKEEEEEDAAGPGLLMQSFIAQLLLQCPYTSPPTLPPNVSLDNLEAGDVDQLCIVFSLMARRLPASATLVVLVDGLMVYLRRQFRDDMDTVLDALLGLGDRDKDGAPRVRCSVKLLLMSPQPTRSRDLVKVFRSCGGLLSMEAMYDSGQGPGRSGVGGQLEMGLGGFVEGDEEDDEDDEEEDDDDDEVEEVG</sequence>
<evidence type="ECO:0000313" key="2">
    <source>
        <dbReference type="EMBL" id="KAK1762140.1"/>
    </source>
</evidence>
<dbReference type="AlphaFoldDB" id="A0AAJ0BPL7"/>
<dbReference type="Proteomes" id="UP001244011">
    <property type="component" value="Unassembled WGS sequence"/>
</dbReference>
<keyword evidence="3" id="KW-1185">Reference proteome</keyword>
<evidence type="ECO:0000256" key="1">
    <source>
        <dbReference type="SAM" id="MobiDB-lite"/>
    </source>
</evidence>
<dbReference type="PANTHER" id="PTHR40619">
    <property type="entry name" value="FUNGAL STAND N-TERMINAL GOODBYE DOMAIN-CONTAINING PROTEIN"/>
    <property type="match status" value="1"/>
</dbReference>
<name>A0AAJ0BPL7_9PEZI</name>
<accession>A0AAJ0BPL7</accession>